<accession>A0ACC2JT56</accession>
<dbReference type="Proteomes" id="UP001153332">
    <property type="component" value="Unassembled WGS sequence"/>
</dbReference>
<sequence>MLVDLTFNLHDLGLALGSLLLFIVLISVIQYARYELRIRRIGGVRAPTLGRTPVAGALWSIGAVRAFAKHQLLEYVNENFDRVAEPGCSVVEVQMGTHERFIITREPEHMKTILTTKFNDFGKGSNVYEEWKPFLGDSVFTSDGQRWHEHRGLIRPMLLKDRISDLDIFERHTTKMIGKIANNGGEIDMMDLFYRMTLDITTDFLFGATSNSLDFPANEFAVAFSESQRMQMVISMLGPFAKLLPKPSYYRSIKVIDQFVAPYIDAALALPADQIEKITKSDKDFTFLHSIIQYTKDKKLLRDQLVGILIAGRDTSAATLSWTFYELSRYPDKVRRLREEILGTVGSNRPPTYDDLKSMTYLRHTLNETLRLYPAIPYSIRTALKDSTLPGGPGKPPISVVEGDGVIYAPLSMHRRNDLYPPTSDTFEDPAIFSPERWQHWTPKAWHYIPFSGGPRICIGQNFAMTEMAFVGEFPPNPLFFDIDLLGVIEESQSRNPNKRIVIRMLQKYERFEYVGDWSAQYHVSELVNRPGQGVHLRFFEDKLV</sequence>
<reference evidence="1" key="1">
    <citation type="submission" date="2022-12" db="EMBL/GenBank/DDBJ databases">
        <title>Genome Sequence of Lasiodiplodia mahajangana.</title>
        <authorList>
            <person name="Buettner E."/>
        </authorList>
    </citation>
    <scope>NUCLEOTIDE SEQUENCE</scope>
    <source>
        <strain evidence="1">VT137</strain>
    </source>
</reference>
<evidence type="ECO:0000313" key="2">
    <source>
        <dbReference type="Proteomes" id="UP001153332"/>
    </source>
</evidence>
<keyword evidence="2" id="KW-1185">Reference proteome</keyword>
<proteinExistence type="predicted"/>
<dbReference type="EMBL" id="JAPUUL010000445">
    <property type="protein sequence ID" value="KAJ8130684.1"/>
    <property type="molecule type" value="Genomic_DNA"/>
</dbReference>
<comment type="caution">
    <text evidence="1">The sequence shown here is derived from an EMBL/GenBank/DDBJ whole genome shotgun (WGS) entry which is preliminary data.</text>
</comment>
<organism evidence="1 2">
    <name type="scientific">Lasiodiplodia mahajangana</name>
    <dbReference type="NCBI Taxonomy" id="1108764"/>
    <lineage>
        <taxon>Eukaryota</taxon>
        <taxon>Fungi</taxon>
        <taxon>Dikarya</taxon>
        <taxon>Ascomycota</taxon>
        <taxon>Pezizomycotina</taxon>
        <taxon>Dothideomycetes</taxon>
        <taxon>Dothideomycetes incertae sedis</taxon>
        <taxon>Botryosphaeriales</taxon>
        <taxon>Botryosphaeriaceae</taxon>
        <taxon>Lasiodiplodia</taxon>
    </lineage>
</organism>
<protein>
    <submittedName>
        <fullName evidence="1">Uncharacterized protein</fullName>
    </submittedName>
</protein>
<gene>
    <name evidence="1" type="ORF">O1611_g2943</name>
</gene>
<evidence type="ECO:0000313" key="1">
    <source>
        <dbReference type="EMBL" id="KAJ8130684.1"/>
    </source>
</evidence>
<name>A0ACC2JT56_9PEZI</name>